<keyword evidence="1" id="KW-0862">Zinc</keyword>
<evidence type="ECO:0000256" key="2">
    <source>
        <dbReference type="SAM" id="MobiDB-lite"/>
    </source>
</evidence>
<dbReference type="Gene3D" id="4.10.60.10">
    <property type="entry name" value="Zinc finger, CCHC-type"/>
    <property type="match status" value="1"/>
</dbReference>
<gene>
    <name evidence="4" type="ORF">Pfra01_001978000</name>
</gene>
<dbReference type="Proteomes" id="UP001165121">
    <property type="component" value="Unassembled WGS sequence"/>
</dbReference>
<keyword evidence="5" id="KW-1185">Reference proteome</keyword>
<evidence type="ECO:0000313" key="4">
    <source>
        <dbReference type="EMBL" id="GMF49894.1"/>
    </source>
</evidence>
<evidence type="ECO:0000313" key="5">
    <source>
        <dbReference type="Proteomes" id="UP001165121"/>
    </source>
</evidence>
<dbReference type="OrthoDB" id="125581at2759"/>
<organism evidence="4 5">
    <name type="scientific">Phytophthora fragariaefolia</name>
    <dbReference type="NCBI Taxonomy" id="1490495"/>
    <lineage>
        <taxon>Eukaryota</taxon>
        <taxon>Sar</taxon>
        <taxon>Stramenopiles</taxon>
        <taxon>Oomycota</taxon>
        <taxon>Peronosporomycetes</taxon>
        <taxon>Peronosporales</taxon>
        <taxon>Peronosporaceae</taxon>
        <taxon>Phytophthora</taxon>
    </lineage>
</organism>
<sequence>MNQIGRDVRREVVQVQQELSKWTSLILLHLRPQVLFKQQVMNTSGSSNLAVDAKQTTTLSDPQPATDSADAQPTHSTGAARGRSGSEEGKVAPGMADLTQLIKGLVQKVNLLERSVHDRQQEPQAPAVTPDRLGHSVYRQALEQGGSLGLQRMRLDELGGGQFGHGVSTPGGFAGVYTPAPKVPSAKDAKIPLRNFEGNEVYKGLGSGFEQWVLLFIEQVEMAEIACGYKWPETFKVNKFGQHLRGKAELFFQQHIMRWWNTQPTLWYVMEQMHMSFRCHISTQQGMRLFGQRKEPSRSWNDHFLYLNALMAATNTSPALVLENIVKYAEPDLRHAMMAKVGMNRPDSLQQANELIVWAQMMADEDKFPKSFGKGLVGAMAVGTASESKKGMRKCFKCNEVGHLKLNCPQLNTESDGAKTVEPIAFSLAAGELSLTVAPGGWILGSGASRHLTNDFALLRDVVACKAESSCVMPDGKRMDVLKKGKVTLRAVVDGVARDVVLTDVYYAPKLVQNLISYGRLMPCGCALKERGDQWTLVKGTDTICYVDLLSNVLVARAVERLPLLTGWTSS</sequence>
<dbReference type="GO" id="GO:0008270">
    <property type="term" value="F:zinc ion binding"/>
    <property type="evidence" value="ECO:0007669"/>
    <property type="project" value="UniProtKB-KW"/>
</dbReference>
<dbReference type="SUPFAM" id="SSF57756">
    <property type="entry name" value="Retrovirus zinc finger-like domains"/>
    <property type="match status" value="1"/>
</dbReference>
<keyword evidence="1" id="KW-0863">Zinc-finger</keyword>
<dbReference type="InterPro" id="IPR054722">
    <property type="entry name" value="PolX-like_BBD"/>
</dbReference>
<keyword evidence="1" id="KW-0479">Metal-binding</keyword>
<accession>A0A9W6Y0Y2</accession>
<comment type="caution">
    <text evidence="4">The sequence shown here is derived from an EMBL/GenBank/DDBJ whole genome shotgun (WGS) entry which is preliminary data.</text>
</comment>
<dbReference type="InterPro" id="IPR001878">
    <property type="entry name" value="Znf_CCHC"/>
</dbReference>
<reference evidence="4" key="1">
    <citation type="submission" date="2023-04" db="EMBL/GenBank/DDBJ databases">
        <title>Phytophthora fragariaefolia NBRC 109709.</title>
        <authorList>
            <person name="Ichikawa N."/>
            <person name="Sato H."/>
            <person name="Tonouchi N."/>
        </authorList>
    </citation>
    <scope>NUCLEOTIDE SEQUENCE</scope>
    <source>
        <strain evidence="4">NBRC 109709</strain>
    </source>
</reference>
<feature type="domain" description="CCHC-type" evidence="3">
    <location>
        <begin position="393"/>
        <end position="410"/>
    </location>
</feature>
<dbReference type="AlphaFoldDB" id="A0A9W6Y0Y2"/>
<proteinExistence type="predicted"/>
<protein>
    <submittedName>
        <fullName evidence="4">Unnamed protein product</fullName>
    </submittedName>
</protein>
<dbReference type="PROSITE" id="PS50158">
    <property type="entry name" value="ZF_CCHC"/>
    <property type="match status" value="1"/>
</dbReference>
<feature type="region of interest" description="Disordered" evidence="2">
    <location>
        <begin position="57"/>
        <end position="91"/>
    </location>
</feature>
<evidence type="ECO:0000256" key="1">
    <source>
        <dbReference type="PROSITE-ProRule" id="PRU00047"/>
    </source>
</evidence>
<dbReference type="InterPro" id="IPR036875">
    <property type="entry name" value="Znf_CCHC_sf"/>
</dbReference>
<name>A0A9W6Y0Y2_9STRA</name>
<feature type="compositionally biased region" description="Polar residues" evidence="2">
    <location>
        <begin position="57"/>
        <end position="77"/>
    </location>
</feature>
<evidence type="ECO:0000259" key="3">
    <source>
        <dbReference type="PROSITE" id="PS50158"/>
    </source>
</evidence>
<dbReference type="GO" id="GO:0003676">
    <property type="term" value="F:nucleic acid binding"/>
    <property type="evidence" value="ECO:0007669"/>
    <property type="project" value="InterPro"/>
</dbReference>
<dbReference type="SMART" id="SM00343">
    <property type="entry name" value="ZnF_C2HC"/>
    <property type="match status" value="1"/>
</dbReference>
<dbReference type="Pfam" id="PF22936">
    <property type="entry name" value="Pol_BBD"/>
    <property type="match status" value="1"/>
</dbReference>
<dbReference type="EMBL" id="BSXT01002618">
    <property type="protein sequence ID" value="GMF49894.1"/>
    <property type="molecule type" value="Genomic_DNA"/>
</dbReference>